<accession>A0A6N3C6M9</accession>
<feature type="transmembrane region" description="Helical" evidence="6">
    <location>
        <begin position="211"/>
        <end position="238"/>
    </location>
</feature>
<feature type="transmembrane region" description="Helical" evidence="6">
    <location>
        <begin position="258"/>
        <end position="284"/>
    </location>
</feature>
<evidence type="ECO:0000256" key="6">
    <source>
        <dbReference type="SAM" id="Phobius"/>
    </source>
</evidence>
<keyword evidence="3 6" id="KW-0812">Transmembrane</keyword>
<reference evidence="7" key="1">
    <citation type="submission" date="2019-11" db="EMBL/GenBank/DDBJ databases">
        <authorList>
            <person name="Feng L."/>
        </authorList>
    </citation>
    <scope>NUCLEOTIDE SEQUENCE</scope>
    <source>
        <strain evidence="7">VrattiLFYP33</strain>
    </source>
</reference>
<evidence type="ECO:0000256" key="1">
    <source>
        <dbReference type="ARBA" id="ARBA00004141"/>
    </source>
</evidence>
<evidence type="ECO:0000256" key="2">
    <source>
        <dbReference type="ARBA" id="ARBA00008974"/>
    </source>
</evidence>
<keyword evidence="5 6" id="KW-0472">Membrane</keyword>
<evidence type="ECO:0000313" key="7">
    <source>
        <dbReference type="EMBL" id="VYU11004.1"/>
    </source>
</evidence>
<dbReference type="AlphaFoldDB" id="A0A6N3C6M9"/>
<feature type="transmembrane region" description="Helical" evidence="6">
    <location>
        <begin position="112"/>
        <end position="135"/>
    </location>
</feature>
<feature type="transmembrane region" description="Helical" evidence="6">
    <location>
        <begin position="291"/>
        <end position="309"/>
    </location>
</feature>
<dbReference type="PANTHER" id="PTHR30569:SF0">
    <property type="entry name" value="CYTOSINE PERMEASE"/>
    <property type="match status" value="1"/>
</dbReference>
<feature type="transmembrane region" description="Helical" evidence="6">
    <location>
        <begin position="41"/>
        <end position="64"/>
    </location>
</feature>
<dbReference type="Gene3D" id="1.10.4160.10">
    <property type="entry name" value="Hydantoin permease"/>
    <property type="match status" value="1"/>
</dbReference>
<organism evidence="7">
    <name type="scientific">Veillonella ratti</name>
    <dbReference type="NCBI Taxonomy" id="103892"/>
    <lineage>
        <taxon>Bacteria</taxon>
        <taxon>Bacillati</taxon>
        <taxon>Bacillota</taxon>
        <taxon>Negativicutes</taxon>
        <taxon>Veillonellales</taxon>
        <taxon>Veillonellaceae</taxon>
        <taxon>Veillonella</taxon>
    </lineage>
</organism>
<keyword evidence="4 6" id="KW-1133">Transmembrane helix</keyword>
<evidence type="ECO:0000256" key="5">
    <source>
        <dbReference type="ARBA" id="ARBA00023136"/>
    </source>
</evidence>
<dbReference type="GO" id="GO:0015209">
    <property type="term" value="F:cytosine transmembrane transporter activity"/>
    <property type="evidence" value="ECO:0007669"/>
    <property type="project" value="InterPro"/>
</dbReference>
<name>A0A6N3C6M9_9FIRM</name>
<dbReference type="InterPro" id="IPR030191">
    <property type="entry name" value="CodB"/>
</dbReference>
<evidence type="ECO:0000256" key="3">
    <source>
        <dbReference type="ARBA" id="ARBA00022692"/>
    </source>
</evidence>
<feature type="transmembrane region" description="Helical" evidence="6">
    <location>
        <begin position="370"/>
        <end position="389"/>
    </location>
</feature>
<dbReference type="GO" id="GO:0005886">
    <property type="term" value="C:plasma membrane"/>
    <property type="evidence" value="ECO:0007669"/>
    <property type="project" value="TreeGrafter"/>
</dbReference>
<dbReference type="EMBL" id="CACRUX010000050">
    <property type="protein sequence ID" value="VYU11004.1"/>
    <property type="molecule type" value="Genomic_DNA"/>
</dbReference>
<dbReference type="PANTHER" id="PTHR30569">
    <property type="entry name" value="CYTOSINE TRANSPORTER CODB"/>
    <property type="match status" value="1"/>
</dbReference>
<dbReference type="Pfam" id="PF02133">
    <property type="entry name" value="Transp_cyt_pur"/>
    <property type="match status" value="1"/>
</dbReference>
<feature type="transmembrane region" description="Helical" evidence="6">
    <location>
        <begin position="142"/>
        <end position="162"/>
    </location>
</feature>
<comment type="similarity">
    <text evidence="2">Belongs to the purine-cytosine permease (2.A.39) family.</text>
</comment>
<dbReference type="RefSeq" id="WP_156704870.1">
    <property type="nucleotide sequence ID" value="NZ_CACRUX010000050.1"/>
</dbReference>
<dbReference type="NCBIfam" id="TIGR02358">
    <property type="entry name" value="thia_cytX"/>
    <property type="match status" value="1"/>
</dbReference>
<proteinExistence type="inferred from homology"/>
<feature type="transmembrane region" description="Helical" evidence="6">
    <location>
        <begin position="315"/>
        <end position="337"/>
    </location>
</feature>
<dbReference type="InterPro" id="IPR001248">
    <property type="entry name" value="Pur-cyt_permease"/>
</dbReference>
<feature type="transmembrane region" description="Helical" evidence="6">
    <location>
        <begin position="85"/>
        <end position="106"/>
    </location>
</feature>
<sequence>MSTATSETKLLSHGLLWFGAALSIAEIFTGTLFAPLGLEQGVIAILLGHIIGGFLFFLAGLIGANTRRSAMETVRIGFGRQGASGFALANVLQLIGWTTVMIITGAAATNAILPWGTAVWSLVIGVLIILWLVLGYSNLTRLNLVAVALLFCLTIWLSFIIFDPSSAVAGALQLTEDQGLSFGAAVELAAAMPLSWLPLVSDYTRTAKRPVAATVVSTLTYTIVSIWMYIIGLGSAIYAGETDIAAVMLKTGLGLWPLLIIIFATVTTTYLDAFSAGVSFVSIFPKLSEKTTAISLTVLGIVLAILVPMTEYENFLFLIGSVFTPMIAILFTQYFLLKQDASGRKFYLPNLILWLVGFVLYRNVMTYETPLGTTFPVMIVIAVLTYIVGRFTGKIQD</sequence>
<gene>
    <name evidence="7" type="primary">codB</name>
    <name evidence="7" type="ORF">VRLFYP33_00095</name>
</gene>
<protein>
    <submittedName>
        <fullName evidence="7">Cytosine permease</fullName>
    </submittedName>
</protein>
<dbReference type="InterPro" id="IPR012732">
    <property type="entry name" value="Thia_CytX"/>
</dbReference>
<evidence type="ECO:0000256" key="4">
    <source>
        <dbReference type="ARBA" id="ARBA00022989"/>
    </source>
</evidence>
<comment type="subcellular location">
    <subcellularLocation>
        <location evidence="1">Membrane</location>
        <topology evidence="1">Multi-pass membrane protein</topology>
    </subcellularLocation>
</comment>
<feature type="transmembrane region" description="Helical" evidence="6">
    <location>
        <begin position="346"/>
        <end position="364"/>
    </location>
</feature>